<dbReference type="InterPro" id="IPR002018">
    <property type="entry name" value="CarbesteraseB"/>
</dbReference>
<dbReference type="EC" id="3.1.1.-" evidence="3"/>
<dbReference type="RefSeq" id="WP_317517607.1">
    <property type="nucleotide sequence ID" value="NZ_JAPTHD010000007.1"/>
</dbReference>
<dbReference type="SUPFAM" id="SSF53474">
    <property type="entry name" value="alpha/beta-Hydrolases"/>
    <property type="match status" value="1"/>
</dbReference>
<keyword evidence="6" id="KW-1185">Reference proteome</keyword>
<dbReference type="InterPro" id="IPR029058">
    <property type="entry name" value="AB_hydrolase_fold"/>
</dbReference>
<dbReference type="PROSITE" id="PS00122">
    <property type="entry name" value="CARBOXYLESTERASE_B_1"/>
    <property type="match status" value="1"/>
</dbReference>
<feature type="chain" id="PRO_5044950551" description="Carboxylic ester hydrolase" evidence="3">
    <location>
        <begin position="21"/>
        <end position="535"/>
    </location>
</feature>
<evidence type="ECO:0000259" key="4">
    <source>
        <dbReference type="Pfam" id="PF00135"/>
    </source>
</evidence>
<feature type="signal peptide" evidence="3">
    <location>
        <begin position="1"/>
        <end position="20"/>
    </location>
</feature>
<feature type="domain" description="Carboxylesterase type B" evidence="4">
    <location>
        <begin position="29"/>
        <end position="496"/>
    </location>
</feature>
<evidence type="ECO:0000256" key="2">
    <source>
        <dbReference type="ARBA" id="ARBA00022801"/>
    </source>
</evidence>
<gene>
    <name evidence="5" type="ORF">O0R41_15250</name>
</gene>
<comment type="similarity">
    <text evidence="1 3">Belongs to the type-B carboxylesterase/lipase family.</text>
</comment>
<sequence>MRAWWVALACAALATGPAPAQIVERPAAPPVQTQAGLVAGKQLASGVRAWLGVPFAAPPLRDLRWRDPQPRAAWQGVWNADRPAPECIQSLRGRTINHYFGEEATSEDCLYLNIWAPPAPPPAGKAYPVIVWIYGGGFNVGSASMANYAGEALAAKGAVYVSIAYRVGVLGFLAHPALSAEGGGGSGNYGLKDQIAGLQWVKRNIAGFGGDPGNVTIAGQSAGSMSVSLLQASPAARGLFQRVVGMSGGAFGGQMAPAPLNQAEAEGRAVQQAVDAPSIEAMRDMAADRLVALSATVRRRPIVLDGRVVTQDPQAIFAASAQSDVPTMIGFTRDESFRSLGPVHSVPDYEKAVRATFPATAERVLAAYPATSAETARRAARDVERDMTLGLQMAQWAKGQGATGKAPVYAYFFTRTHPYRPGVRFADHDPATVGAYHTADVPYWLGTLDSLNLFRPTRDWTAEDRALSSRMTAHLLAFARSGDPGGGWTAWSPVRPRVRRLDVTGGMADWPHWRALPLLENPAPAAPVERPRVRD</sequence>
<name>A0ABU3ZZK5_9SPHN</name>
<dbReference type="PANTHER" id="PTHR11559">
    <property type="entry name" value="CARBOXYLESTERASE"/>
    <property type="match status" value="1"/>
</dbReference>
<evidence type="ECO:0000256" key="3">
    <source>
        <dbReference type="RuleBase" id="RU361235"/>
    </source>
</evidence>
<dbReference type="PROSITE" id="PS00941">
    <property type="entry name" value="CARBOXYLESTERASE_B_2"/>
    <property type="match status" value="1"/>
</dbReference>
<keyword evidence="2 3" id="KW-0378">Hydrolase</keyword>
<keyword evidence="3" id="KW-0732">Signal</keyword>
<dbReference type="Gene3D" id="3.40.50.1820">
    <property type="entry name" value="alpha/beta hydrolase"/>
    <property type="match status" value="1"/>
</dbReference>
<evidence type="ECO:0000313" key="5">
    <source>
        <dbReference type="EMBL" id="MDV5824962.1"/>
    </source>
</evidence>
<dbReference type="EMBL" id="JAPTHD010000007">
    <property type="protein sequence ID" value="MDV5824962.1"/>
    <property type="molecule type" value="Genomic_DNA"/>
</dbReference>
<accession>A0ABU3ZZK5</accession>
<dbReference type="Pfam" id="PF00135">
    <property type="entry name" value="COesterase"/>
    <property type="match status" value="1"/>
</dbReference>
<dbReference type="InterPro" id="IPR019826">
    <property type="entry name" value="Carboxylesterase_B_AS"/>
</dbReference>
<organism evidence="5 6">
    <name type="scientific">Sphingobium naphthae</name>
    <dbReference type="NCBI Taxonomy" id="1886786"/>
    <lineage>
        <taxon>Bacteria</taxon>
        <taxon>Pseudomonadati</taxon>
        <taxon>Pseudomonadota</taxon>
        <taxon>Alphaproteobacteria</taxon>
        <taxon>Sphingomonadales</taxon>
        <taxon>Sphingomonadaceae</taxon>
        <taxon>Sphingobium</taxon>
    </lineage>
</organism>
<dbReference type="Proteomes" id="UP001185984">
    <property type="component" value="Unassembled WGS sequence"/>
</dbReference>
<reference evidence="6" key="1">
    <citation type="journal article" date="2022" name="J Environ Chem Eng">
        <title>Biodegradation of petroleum oil using a constructed nonpathogenic and heavy metal-tolerant bacterial consortium isolated from marine sponges.</title>
        <authorList>
            <person name="Dechsakulwatana C."/>
            <person name="Rungsihiranrut A."/>
            <person name="Muangchinda C."/>
            <person name="Ningthoujam R."/>
            <person name="Klankeo P."/>
            <person name="Pinyakong O."/>
        </authorList>
    </citation>
    <scope>NUCLEOTIDE SEQUENCE [LARGE SCALE GENOMIC DNA]</scope>
    <source>
        <strain evidence="6">MO2-4</strain>
    </source>
</reference>
<dbReference type="InterPro" id="IPR050309">
    <property type="entry name" value="Type-B_Carboxylest/Lipase"/>
</dbReference>
<evidence type="ECO:0000256" key="1">
    <source>
        <dbReference type="ARBA" id="ARBA00005964"/>
    </source>
</evidence>
<evidence type="ECO:0000313" key="6">
    <source>
        <dbReference type="Proteomes" id="UP001185984"/>
    </source>
</evidence>
<protein>
    <recommendedName>
        <fullName evidence="3">Carboxylic ester hydrolase</fullName>
        <ecNumber evidence="3">3.1.1.-</ecNumber>
    </recommendedName>
</protein>
<comment type="caution">
    <text evidence="5">The sequence shown here is derived from an EMBL/GenBank/DDBJ whole genome shotgun (WGS) entry which is preliminary data.</text>
</comment>
<dbReference type="InterPro" id="IPR019819">
    <property type="entry name" value="Carboxylesterase_B_CS"/>
</dbReference>
<proteinExistence type="inferred from homology"/>